<dbReference type="Proteomes" id="UP000094598">
    <property type="component" value="Chromosome"/>
</dbReference>
<organism evidence="1 3">
    <name type="scientific">Neomoorella thermoacetica</name>
    <name type="common">Clostridium thermoaceticum</name>
    <dbReference type="NCBI Taxonomy" id="1525"/>
    <lineage>
        <taxon>Bacteria</taxon>
        <taxon>Bacillati</taxon>
        <taxon>Bacillota</taxon>
        <taxon>Clostridia</taxon>
        <taxon>Neomoorellales</taxon>
        <taxon>Neomoorellaceae</taxon>
        <taxon>Neomoorella</taxon>
    </lineage>
</organism>
<evidence type="ECO:0000313" key="1">
    <source>
        <dbReference type="EMBL" id="AOQ25339.1"/>
    </source>
</evidence>
<dbReference type="Proteomes" id="UP000322283">
    <property type="component" value="Unassembled WGS sequence"/>
</dbReference>
<sequence>MLFEGSVSPTRAKKHIIIIYFDTDSQIPFVYFFVMAR</sequence>
<keyword evidence="4" id="KW-1185">Reference proteome</keyword>
<reference evidence="1 3" key="1">
    <citation type="submission" date="2016-08" db="EMBL/GenBank/DDBJ databases">
        <title>Moorella thermoacetica DSM 103132.</title>
        <authorList>
            <person name="Jendresen C.B."/>
            <person name="Redl S.M."/>
            <person name="Jensen T.O."/>
            <person name="Nielsen A.T."/>
        </authorList>
    </citation>
    <scope>NUCLEOTIDE SEQUENCE [LARGE SCALE GENOMIC DNA]</scope>
    <source>
        <strain evidence="1 3">DSM 103132</strain>
    </source>
</reference>
<evidence type="ECO:0000313" key="3">
    <source>
        <dbReference type="Proteomes" id="UP000094598"/>
    </source>
</evidence>
<reference evidence="2 4" key="2">
    <citation type="submission" date="2019-05" db="EMBL/GenBank/DDBJ databases">
        <title>Genome sequence of Moorella thermoacetica ATCC 33924.</title>
        <authorList>
            <person name="Poehlein A."/>
            <person name="Bengelsdorf F.R."/>
            <person name="Duerre P."/>
            <person name="Daniel R."/>
        </authorList>
    </citation>
    <scope>NUCLEOTIDE SEQUENCE [LARGE SCALE GENOMIC DNA]</scope>
    <source>
        <strain evidence="2 4">ATCC 33924</strain>
    </source>
</reference>
<proteinExistence type="predicted"/>
<protein>
    <submittedName>
        <fullName evidence="1">Uncharacterized protein</fullName>
    </submittedName>
</protein>
<name>A0A5D3I3X3_NEOTH</name>
<dbReference type="EMBL" id="VCDX01000007">
    <property type="protein sequence ID" value="TYL11900.1"/>
    <property type="molecule type" value="Genomic_DNA"/>
</dbReference>
<accession>A0A5D3I3X3</accession>
<dbReference type="AlphaFoldDB" id="A0A5D3I3X3"/>
<evidence type="ECO:0000313" key="4">
    <source>
        <dbReference type="Proteomes" id="UP000322283"/>
    </source>
</evidence>
<dbReference type="EMBL" id="CP017019">
    <property type="protein sequence ID" value="AOQ25339.1"/>
    <property type="molecule type" value="Genomic_DNA"/>
</dbReference>
<gene>
    <name evidence="1" type="ORF">Maut_02927</name>
    <name evidence="2" type="ORF">MTAT_21010</name>
</gene>
<evidence type="ECO:0000313" key="2">
    <source>
        <dbReference type="EMBL" id="TYL11900.1"/>
    </source>
</evidence>